<reference evidence="2 3" key="1">
    <citation type="submission" date="2024-04" db="EMBL/GenBank/DDBJ databases">
        <authorList>
            <person name="Fracassetti M."/>
        </authorList>
    </citation>
    <scope>NUCLEOTIDE SEQUENCE [LARGE SCALE GENOMIC DNA]</scope>
</reference>
<protein>
    <submittedName>
        <fullName evidence="2">Uncharacterized protein</fullName>
    </submittedName>
</protein>
<evidence type="ECO:0000256" key="1">
    <source>
        <dbReference type="SAM" id="MobiDB-lite"/>
    </source>
</evidence>
<accession>A0AAV2G4X8</accession>
<name>A0AAV2G4X8_9ROSI</name>
<feature type="compositionally biased region" description="Polar residues" evidence="1">
    <location>
        <begin position="52"/>
        <end position="62"/>
    </location>
</feature>
<dbReference type="Proteomes" id="UP001497516">
    <property type="component" value="Chromosome 8"/>
</dbReference>
<gene>
    <name evidence="2" type="ORF">LTRI10_LOCUS44653</name>
</gene>
<organism evidence="2 3">
    <name type="scientific">Linum trigynum</name>
    <dbReference type="NCBI Taxonomy" id="586398"/>
    <lineage>
        <taxon>Eukaryota</taxon>
        <taxon>Viridiplantae</taxon>
        <taxon>Streptophyta</taxon>
        <taxon>Embryophyta</taxon>
        <taxon>Tracheophyta</taxon>
        <taxon>Spermatophyta</taxon>
        <taxon>Magnoliopsida</taxon>
        <taxon>eudicotyledons</taxon>
        <taxon>Gunneridae</taxon>
        <taxon>Pentapetalae</taxon>
        <taxon>rosids</taxon>
        <taxon>fabids</taxon>
        <taxon>Malpighiales</taxon>
        <taxon>Linaceae</taxon>
        <taxon>Linum</taxon>
    </lineage>
</organism>
<feature type="compositionally biased region" description="Basic and acidic residues" evidence="1">
    <location>
        <begin position="63"/>
        <end position="78"/>
    </location>
</feature>
<proteinExistence type="predicted"/>
<keyword evidence="3" id="KW-1185">Reference proteome</keyword>
<feature type="region of interest" description="Disordered" evidence="1">
    <location>
        <begin position="29"/>
        <end position="92"/>
    </location>
</feature>
<sequence>MYNRVVSTRSRKRWLRRYLDHEIDANRGPLYQAKRKKDMKSEGRSPRGFTVTKPSNLQIGQSKDSRLARKFPMMEEHQNASGNGRGQDRNLY</sequence>
<dbReference type="AlphaFoldDB" id="A0AAV2G4X8"/>
<dbReference type="EMBL" id="OZ034821">
    <property type="protein sequence ID" value="CAL1404830.1"/>
    <property type="molecule type" value="Genomic_DNA"/>
</dbReference>
<evidence type="ECO:0000313" key="2">
    <source>
        <dbReference type="EMBL" id="CAL1404830.1"/>
    </source>
</evidence>
<evidence type="ECO:0000313" key="3">
    <source>
        <dbReference type="Proteomes" id="UP001497516"/>
    </source>
</evidence>